<feature type="region of interest" description="Disordered" evidence="2">
    <location>
        <begin position="102"/>
        <end position="122"/>
    </location>
</feature>
<dbReference type="RefSeq" id="WP_344609182.1">
    <property type="nucleotide sequence ID" value="NZ_BAAAHE010000049.1"/>
</dbReference>
<dbReference type="InterPro" id="IPR029016">
    <property type="entry name" value="GAF-like_dom_sf"/>
</dbReference>
<name>A0ABN1HB46_9ACTN</name>
<comment type="caution">
    <text evidence="4">The sequence shown here is derived from an EMBL/GenBank/DDBJ whole genome shotgun (WGS) entry which is preliminary data.</text>
</comment>
<keyword evidence="1" id="KW-0378">Hydrolase</keyword>
<dbReference type="Gene3D" id="3.30.450.40">
    <property type="match status" value="1"/>
</dbReference>
<protein>
    <recommendedName>
        <fullName evidence="3">PPM-type phosphatase domain-containing protein</fullName>
    </recommendedName>
</protein>
<dbReference type="SUPFAM" id="SSF55781">
    <property type="entry name" value="GAF domain-like"/>
    <property type="match status" value="1"/>
</dbReference>
<accession>A0ABN1HB46</accession>
<dbReference type="Gene3D" id="3.30.565.10">
    <property type="entry name" value="Histidine kinase-like ATPase, C-terminal domain"/>
    <property type="match status" value="1"/>
</dbReference>
<gene>
    <name evidence="4" type="ORF">GCM10009547_45700</name>
</gene>
<dbReference type="Pfam" id="PF13581">
    <property type="entry name" value="HATPase_c_2"/>
    <property type="match status" value="1"/>
</dbReference>
<dbReference type="InterPro" id="IPR036457">
    <property type="entry name" value="PPM-type-like_dom_sf"/>
</dbReference>
<dbReference type="SMART" id="SM00331">
    <property type="entry name" value="PP2C_SIG"/>
    <property type="match status" value="1"/>
</dbReference>
<dbReference type="PANTHER" id="PTHR43156">
    <property type="entry name" value="STAGE II SPORULATION PROTEIN E-RELATED"/>
    <property type="match status" value="1"/>
</dbReference>
<feature type="domain" description="PPM-type phosphatase" evidence="3">
    <location>
        <begin position="521"/>
        <end position="739"/>
    </location>
</feature>
<organism evidence="4 5">
    <name type="scientific">Sporichthya brevicatena</name>
    <dbReference type="NCBI Taxonomy" id="171442"/>
    <lineage>
        <taxon>Bacteria</taxon>
        <taxon>Bacillati</taxon>
        <taxon>Actinomycetota</taxon>
        <taxon>Actinomycetes</taxon>
        <taxon>Sporichthyales</taxon>
        <taxon>Sporichthyaceae</taxon>
        <taxon>Sporichthya</taxon>
    </lineage>
</organism>
<dbReference type="Gene3D" id="3.60.40.10">
    <property type="entry name" value="PPM-type phosphatase domain"/>
    <property type="match status" value="1"/>
</dbReference>
<dbReference type="PANTHER" id="PTHR43156:SF2">
    <property type="entry name" value="STAGE II SPORULATION PROTEIN E"/>
    <property type="match status" value="1"/>
</dbReference>
<evidence type="ECO:0000313" key="5">
    <source>
        <dbReference type="Proteomes" id="UP001500957"/>
    </source>
</evidence>
<dbReference type="EMBL" id="BAAAHE010000049">
    <property type="protein sequence ID" value="GAA0636283.1"/>
    <property type="molecule type" value="Genomic_DNA"/>
</dbReference>
<dbReference type="InterPro" id="IPR003018">
    <property type="entry name" value="GAF"/>
</dbReference>
<dbReference type="SUPFAM" id="SSF81606">
    <property type="entry name" value="PP2C-like"/>
    <property type="match status" value="1"/>
</dbReference>
<dbReference type="InterPro" id="IPR052016">
    <property type="entry name" value="Bact_Sigma-Reg"/>
</dbReference>
<dbReference type="PROSITE" id="PS51746">
    <property type="entry name" value="PPM_2"/>
    <property type="match status" value="1"/>
</dbReference>
<proteinExistence type="predicted"/>
<dbReference type="Proteomes" id="UP001500957">
    <property type="component" value="Unassembled WGS sequence"/>
</dbReference>
<evidence type="ECO:0000256" key="1">
    <source>
        <dbReference type="ARBA" id="ARBA00022801"/>
    </source>
</evidence>
<sequence>MSVRAHRRLRLPADDRTPAVARAAVRQVLLAGGWADQLDEALLLVSELSTNGVVHAGTPVDVDVLADDTGVTITVSDQKSGLVGATTAVRSGPFDLIAAGGPNGDGNLPPTGNGNGRPPRAAADAVWDDTVELEERGRGLMLVDRLASAWGTSHHATGKSVWFRLGSDPVPDTGPPLAPLEIVETVPDTVLDPAPDTAAGPNPVAAAAVAPAADGTAVPPAAWVWLVHVPEALRARLTMPQLVSELLERLCDVTGAATGSVWLDRGDAAGERRLAGYSSSHGRPAAGAEADTVVVPLPVAHPLRGKVVLHPPAGRPPGRYWQELAALSAQRMAIGIDAERLQGDELRRRGWVTFLAEASELLANSLDLELTTALAAQLVVPRLGAWAVVHLLGPRGELRTVAVAHADEHAIPQIRSYAEAADTHRRLAEVLDQAATVPLDGGLPGLALPLVARGRVIGVLSAGRFADRAHSGDDAAALADFARRASLAIDNASVHAERIRVADELQRALLPRPLPEAPGIDFGAVYVPAGTGDVGGDFYDVFAVRRNRWFVSMGDICGKGSQAAVMTGAVREVMRALIGEDRAMATMLGTLNRTLLASANDRYATVAAAMVTRLEPAGRPRTLDVVLCLAGHDRPVLLEADGTVRSVGECGSAVGLVEQFETPEFYLTLRQGDALVFVTDGVTERRRQGSMYGTQRLRDLLATMAGRPAQEIADRVRQDVLAFAHDPPRDDIAVLVLRNPP</sequence>
<dbReference type="Pfam" id="PF07228">
    <property type="entry name" value="SpoIIE"/>
    <property type="match status" value="1"/>
</dbReference>
<evidence type="ECO:0000256" key="2">
    <source>
        <dbReference type="SAM" id="MobiDB-lite"/>
    </source>
</evidence>
<evidence type="ECO:0000259" key="3">
    <source>
        <dbReference type="PROSITE" id="PS51746"/>
    </source>
</evidence>
<reference evidence="4 5" key="1">
    <citation type="journal article" date="2019" name="Int. J. Syst. Evol. Microbiol.">
        <title>The Global Catalogue of Microorganisms (GCM) 10K type strain sequencing project: providing services to taxonomists for standard genome sequencing and annotation.</title>
        <authorList>
            <consortium name="The Broad Institute Genomics Platform"/>
            <consortium name="The Broad Institute Genome Sequencing Center for Infectious Disease"/>
            <person name="Wu L."/>
            <person name="Ma J."/>
        </authorList>
    </citation>
    <scope>NUCLEOTIDE SEQUENCE [LARGE SCALE GENOMIC DNA]</scope>
    <source>
        <strain evidence="4 5">JCM 10671</strain>
    </source>
</reference>
<dbReference type="InterPro" id="IPR003594">
    <property type="entry name" value="HATPase_dom"/>
</dbReference>
<keyword evidence="5" id="KW-1185">Reference proteome</keyword>
<dbReference type="InterPro" id="IPR001932">
    <property type="entry name" value="PPM-type_phosphatase-like_dom"/>
</dbReference>
<feature type="compositionally biased region" description="Low complexity" evidence="2">
    <location>
        <begin position="105"/>
        <end position="119"/>
    </location>
</feature>
<dbReference type="Pfam" id="PF13492">
    <property type="entry name" value="GAF_3"/>
    <property type="match status" value="1"/>
</dbReference>
<dbReference type="InterPro" id="IPR036890">
    <property type="entry name" value="HATPase_C_sf"/>
</dbReference>
<evidence type="ECO:0000313" key="4">
    <source>
        <dbReference type="EMBL" id="GAA0636283.1"/>
    </source>
</evidence>
<dbReference type="CDD" id="cd16936">
    <property type="entry name" value="HATPase_RsbW-like"/>
    <property type="match status" value="1"/>
</dbReference>